<evidence type="ECO:0000256" key="1">
    <source>
        <dbReference type="SAM" id="MobiDB-lite"/>
    </source>
</evidence>
<dbReference type="Gene3D" id="1.10.1280.10">
    <property type="entry name" value="Di-copper center containing domain from catechol oxidase"/>
    <property type="match status" value="1"/>
</dbReference>
<dbReference type="AlphaFoldDB" id="D7FVH6"/>
<organism evidence="4 5">
    <name type="scientific">Ectocarpus siliculosus</name>
    <name type="common">Brown alga</name>
    <name type="synonym">Conferva siliculosa</name>
    <dbReference type="NCBI Taxonomy" id="2880"/>
    <lineage>
        <taxon>Eukaryota</taxon>
        <taxon>Sar</taxon>
        <taxon>Stramenopiles</taxon>
        <taxon>Ochrophyta</taxon>
        <taxon>PX clade</taxon>
        <taxon>Phaeophyceae</taxon>
        <taxon>Ectocarpales</taxon>
        <taxon>Ectocarpaceae</taxon>
        <taxon>Ectocarpus</taxon>
    </lineage>
</organism>
<evidence type="ECO:0000313" key="5">
    <source>
        <dbReference type="Proteomes" id="UP000002630"/>
    </source>
</evidence>
<dbReference type="InterPro" id="IPR008922">
    <property type="entry name" value="Di-copper_centre_dom_sf"/>
</dbReference>
<name>D7FVH6_ECTSI</name>
<dbReference type="InterPro" id="IPR002227">
    <property type="entry name" value="Tyrosinase_Cu-bd"/>
</dbReference>
<feature type="region of interest" description="Disordered" evidence="1">
    <location>
        <begin position="16"/>
        <end position="38"/>
    </location>
</feature>
<protein>
    <submittedName>
        <fullName evidence="4">N/a</fullName>
    </submittedName>
</protein>
<dbReference type="SUPFAM" id="SSF48056">
    <property type="entry name" value="Di-copper centre-containing domain"/>
    <property type="match status" value="1"/>
</dbReference>
<feature type="transmembrane region" description="Helical" evidence="2">
    <location>
        <begin position="66"/>
        <end position="85"/>
    </location>
</feature>
<reference evidence="4 5" key="1">
    <citation type="journal article" date="2010" name="Nature">
        <title>The Ectocarpus genome and the independent evolution of multicellularity in brown algae.</title>
        <authorList>
            <person name="Cock J.M."/>
            <person name="Sterck L."/>
            <person name="Rouze P."/>
            <person name="Scornet D."/>
            <person name="Allen A.E."/>
            <person name="Amoutzias G."/>
            <person name="Anthouard V."/>
            <person name="Artiguenave F."/>
            <person name="Aury J.M."/>
            <person name="Badger J.H."/>
            <person name="Beszteri B."/>
            <person name="Billiau K."/>
            <person name="Bonnet E."/>
            <person name="Bothwell J.H."/>
            <person name="Bowler C."/>
            <person name="Boyen C."/>
            <person name="Brownlee C."/>
            <person name="Carrano C.J."/>
            <person name="Charrier B."/>
            <person name="Cho G.Y."/>
            <person name="Coelho S.M."/>
            <person name="Collen J."/>
            <person name="Corre E."/>
            <person name="Da Silva C."/>
            <person name="Delage L."/>
            <person name="Delaroque N."/>
            <person name="Dittami S.M."/>
            <person name="Doulbeau S."/>
            <person name="Elias M."/>
            <person name="Farnham G."/>
            <person name="Gachon C.M."/>
            <person name="Gschloessl B."/>
            <person name="Heesch S."/>
            <person name="Jabbari K."/>
            <person name="Jubin C."/>
            <person name="Kawai H."/>
            <person name="Kimura K."/>
            <person name="Kloareg B."/>
            <person name="Kupper F.C."/>
            <person name="Lang D."/>
            <person name="Le Bail A."/>
            <person name="Leblanc C."/>
            <person name="Lerouge P."/>
            <person name="Lohr M."/>
            <person name="Lopez P.J."/>
            <person name="Martens C."/>
            <person name="Maumus F."/>
            <person name="Michel G."/>
            <person name="Miranda-Saavedra D."/>
            <person name="Morales J."/>
            <person name="Moreau H."/>
            <person name="Motomura T."/>
            <person name="Nagasato C."/>
            <person name="Napoli C.A."/>
            <person name="Nelson D.R."/>
            <person name="Nyvall-Collen P."/>
            <person name="Peters A.F."/>
            <person name="Pommier C."/>
            <person name="Potin P."/>
            <person name="Poulain J."/>
            <person name="Quesneville H."/>
            <person name="Read B."/>
            <person name="Rensing S.A."/>
            <person name="Ritter A."/>
            <person name="Rousvoal S."/>
            <person name="Samanta M."/>
            <person name="Samson G."/>
            <person name="Schroeder D.C."/>
            <person name="Segurens B."/>
            <person name="Strittmatter M."/>
            <person name="Tonon T."/>
            <person name="Tregear J.W."/>
            <person name="Valentin K."/>
            <person name="von Dassow P."/>
            <person name="Yamagishi T."/>
            <person name="Van de Peer Y."/>
            <person name="Wincker P."/>
        </authorList>
    </citation>
    <scope>NUCLEOTIDE SEQUENCE [LARGE SCALE GENOMIC DNA]</scope>
    <source>
        <strain evidence="5">Ec32 / CCAP1310/4</strain>
    </source>
</reference>
<dbReference type="OrthoDB" id="186092at2759"/>
<dbReference type="GO" id="GO:0016491">
    <property type="term" value="F:oxidoreductase activity"/>
    <property type="evidence" value="ECO:0007669"/>
    <property type="project" value="InterPro"/>
</dbReference>
<dbReference type="Pfam" id="PF00264">
    <property type="entry name" value="Tyrosinase"/>
    <property type="match status" value="1"/>
</dbReference>
<keyword evidence="2" id="KW-0812">Transmembrane</keyword>
<keyword evidence="2" id="KW-1133">Transmembrane helix</keyword>
<accession>D7FVH6</accession>
<evidence type="ECO:0000256" key="2">
    <source>
        <dbReference type="SAM" id="Phobius"/>
    </source>
</evidence>
<evidence type="ECO:0000313" key="4">
    <source>
        <dbReference type="EMBL" id="CBJ31897.1"/>
    </source>
</evidence>
<evidence type="ECO:0000259" key="3">
    <source>
        <dbReference type="Pfam" id="PF00264"/>
    </source>
</evidence>
<dbReference type="InParanoid" id="D7FVH6"/>
<sequence>MTEANPIGIAHVPRHSRALGGRSYGGRHGQRPNQYASIGRETAAAAVGDDEARRETMNRSSSRRGLAAIAVCVGFVAAVTLFSRVDPQQSTGSSYRGVLKLDKEGRSVRGGSSSGLTLVATNEYGEYDRGALALYGFDMLVEPYKKTTISVTGPASSSGSISYSWLLVREDDDEPEAVELEVVEQDDTPSGSSVKVTLTEAGATYALHVQQQQLAPEGGGDASVAVVVSEKTIQVACKHVRRELRDLTSADRTAFFSAMREFYTVNLEAGKEKYGKTFANSKIISTYHNTRNYCFHSGMHFLNAHASFDLWAERSLQMIDPTVAMHYWDFTIDAATLGPDWADSVIFSNDMYGSALGSPDNGYQISEGWFADVKSIYDPDETFLKEQINPGYSLYGYIDARYNIQAVDGVSRTASYCGVRGEIEFATCNVIINCFEQYDNISEWNECMENQVHAANHGMMGGAFNCNVDMVQFQEDNPGLKAGLLSFALEYILVGMWPSNSFMGDHNTCDTSCTVGQTQDCGCTCDTDFHDWSDDEVYDKMESQMETMQNRAHGTKYVYRDDGATYQYGFQQNGVRLEHDDNMLLMRTLLTLACEPGALGAMSVGPSILDPVFWALHPIFEKATQILQLSPTYKDTYDFTWVGKDCGDGVSGGQVDETMPFTERDFGFGDGDEPLTNQEIIDFLFPTNPRLPYVYDKFDSWGACTDWDFEVAAA</sequence>
<dbReference type="Proteomes" id="UP000002630">
    <property type="component" value="Unassembled WGS sequence"/>
</dbReference>
<keyword evidence="5" id="KW-1185">Reference proteome</keyword>
<proteinExistence type="predicted"/>
<gene>
    <name evidence="4" type="ORF">Esi_0290_0034</name>
</gene>
<dbReference type="EMBL" id="FN649760">
    <property type="protein sequence ID" value="CBJ31897.1"/>
    <property type="molecule type" value="Genomic_DNA"/>
</dbReference>
<keyword evidence="2" id="KW-0472">Membrane</keyword>
<feature type="domain" description="Tyrosinase copper-binding" evidence="3">
    <location>
        <begin position="285"/>
        <end position="465"/>
    </location>
</feature>